<evidence type="ECO:0000256" key="2">
    <source>
        <dbReference type="ARBA" id="ARBA00023315"/>
    </source>
</evidence>
<sequence>MMLYRLFRSIFGGYLTLMNRFESVGQENIPASGGVMLCSNHISNWDPILLGCGMERQVHFMAKAELFKIPVVKNLVTAWGAFPVNRGAGDRQSLRTALKVLEDGKCMGLFPEGSRSKTGELGEGQTGVAFFAMRSDCAVVPIAIVGSYKPFRKVKIVYGKPLDLSKYREGKSSKETLALVTQEIMSAIDELRKTHRMEDRTR</sequence>
<dbReference type="InterPro" id="IPR002123">
    <property type="entry name" value="Plipid/glycerol_acylTrfase"/>
</dbReference>
<dbReference type="SUPFAM" id="SSF69593">
    <property type="entry name" value="Glycerol-3-phosphate (1)-acyltransferase"/>
    <property type="match status" value="1"/>
</dbReference>
<organism evidence="4 5">
    <name type="scientific">Tumebacillus amylolyticus</name>
    <dbReference type="NCBI Taxonomy" id="2801339"/>
    <lineage>
        <taxon>Bacteria</taxon>
        <taxon>Bacillati</taxon>
        <taxon>Bacillota</taxon>
        <taxon>Bacilli</taxon>
        <taxon>Bacillales</taxon>
        <taxon>Alicyclobacillaceae</taxon>
        <taxon>Tumebacillus</taxon>
    </lineage>
</organism>
<dbReference type="RefSeq" id="WP_201636149.1">
    <property type="nucleotide sequence ID" value="NZ_JAEQNB010000004.1"/>
</dbReference>
<accession>A0ABS1JC25</accession>
<comment type="caution">
    <text evidence="4">The sequence shown here is derived from an EMBL/GenBank/DDBJ whole genome shotgun (WGS) entry which is preliminary data.</text>
</comment>
<dbReference type="Pfam" id="PF01553">
    <property type="entry name" value="Acyltransferase"/>
    <property type="match status" value="1"/>
</dbReference>
<feature type="domain" description="Phospholipid/glycerol acyltransferase" evidence="3">
    <location>
        <begin position="35"/>
        <end position="147"/>
    </location>
</feature>
<dbReference type="PANTHER" id="PTHR10434">
    <property type="entry name" value="1-ACYL-SN-GLYCEROL-3-PHOSPHATE ACYLTRANSFERASE"/>
    <property type="match status" value="1"/>
</dbReference>
<name>A0ABS1JC25_9BACL</name>
<keyword evidence="1" id="KW-0808">Transferase</keyword>
<proteinExistence type="predicted"/>
<evidence type="ECO:0000256" key="1">
    <source>
        <dbReference type="ARBA" id="ARBA00022679"/>
    </source>
</evidence>
<evidence type="ECO:0000313" key="5">
    <source>
        <dbReference type="Proteomes" id="UP000602284"/>
    </source>
</evidence>
<dbReference type="Proteomes" id="UP000602284">
    <property type="component" value="Unassembled WGS sequence"/>
</dbReference>
<dbReference type="CDD" id="cd07989">
    <property type="entry name" value="LPLAT_AGPAT-like"/>
    <property type="match status" value="1"/>
</dbReference>
<keyword evidence="2 4" id="KW-0012">Acyltransferase</keyword>
<dbReference type="GO" id="GO:0016746">
    <property type="term" value="F:acyltransferase activity"/>
    <property type="evidence" value="ECO:0007669"/>
    <property type="project" value="UniProtKB-KW"/>
</dbReference>
<dbReference type="EMBL" id="JAEQNB010000004">
    <property type="protein sequence ID" value="MBL0387794.1"/>
    <property type="molecule type" value="Genomic_DNA"/>
</dbReference>
<dbReference type="SMART" id="SM00563">
    <property type="entry name" value="PlsC"/>
    <property type="match status" value="1"/>
</dbReference>
<gene>
    <name evidence="4" type="ORF">JJB07_14225</name>
</gene>
<evidence type="ECO:0000313" key="4">
    <source>
        <dbReference type="EMBL" id="MBL0387794.1"/>
    </source>
</evidence>
<evidence type="ECO:0000259" key="3">
    <source>
        <dbReference type="SMART" id="SM00563"/>
    </source>
</evidence>
<keyword evidence="5" id="KW-1185">Reference proteome</keyword>
<protein>
    <submittedName>
        <fullName evidence="4">1-acyl-sn-glycerol-3-phosphate acyltransferase</fullName>
    </submittedName>
</protein>
<reference evidence="4 5" key="1">
    <citation type="submission" date="2021-01" db="EMBL/GenBank/DDBJ databases">
        <title>Tumebacillus sp. strain ITR2 16S ribosomal RNA gene Genome sequencing and assembly.</title>
        <authorList>
            <person name="Kang M."/>
        </authorList>
    </citation>
    <scope>NUCLEOTIDE SEQUENCE [LARGE SCALE GENOMIC DNA]</scope>
    <source>
        <strain evidence="4 5">ITR2</strain>
    </source>
</reference>
<dbReference type="PANTHER" id="PTHR10434:SF11">
    <property type="entry name" value="1-ACYL-SN-GLYCEROL-3-PHOSPHATE ACYLTRANSFERASE"/>
    <property type="match status" value="1"/>
</dbReference>